<evidence type="ECO:0000313" key="3">
    <source>
        <dbReference type="EMBL" id="TMW58397.1"/>
    </source>
</evidence>
<sequence length="273" mass="29837">MKTSILSFSAAVALTFASFDSVSAHTSLLKPISREGGKEIIEDVNGVFGCKKKMAPGGPVTEVKAGSEIPVEYYRNNHIGGFVRWSLVKKSDEENMDAFEKGVFYYTCRESGNDCNPRNGKPYSLWREAWDGVDTFIIVCGDKIKIPDYLDDGEYVLQFTKFGTGHSMQKPGLATPTYRSCADLKITGGSSKNPRPACPTFVGGDRATKNENKGNDMCSYYHLNDIPKNTPLFEEKDESKLDGLYKFGKPAPYEACMAANGGNGTSPGTVRPA</sequence>
<feature type="domain" description="Auxiliary Activity family 9 catalytic" evidence="2">
    <location>
        <begin position="48"/>
        <end position="209"/>
    </location>
</feature>
<dbReference type="AlphaFoldDB" id="A0A8K1FG68"/>
<evidence type="ECO:0000313" key="4">
    <source>
        <dbReference type="Proteomes" id="UP000794436"/>
    </source>
</evidence>
<name>A0A8K1FG68_PYTOL</name>
<accession>A0A8K1FG68</accession>
<dbReference type="Proteomes" id="UP000794436">
    <property type="component" value="Unassembled WGS sequence"/>
</dbReference>
<feature type="chain" id="PRO_5035482804" description="Auxiliary Activity family 9 catalytic domain-containing protein" evidence="1">
    <location>
        <begin position="25"/>
        <end position="273"/>
    </location>
</feature>
<comment type="caution">
    <text evidence="3">The sequence shown here is derived from an EMBL/GenBank/DDBJ whole genome shotgun (WGS) entry which is preliminary data.</text>
</comment>
<dbReference type="InterPro" id="IPR005103">
    <property type="entry name" value="AA9_LPMO"/>
</dbReference>
<protein>
    <recommendedName>
        <fullName evidence="2">Auxiliary Activity family 9 catalytic domain-containing protein</fullName>
    </recommendedName>
</protein>
<proteinExistence type="predicted"/>
<dbReference type="EMBL" id="SPLM01000111">
    <property type="protein sequence ID" value="TMW58397.1"/>
    <property type="molecule type" value="Genomic_DNA"/>
</dbReference>
<keyword evidence="1" id="KW-0732">Signal</keyword>
<gene>
    <name evidence="3" type="ORF">Poli38472_009956</name>
</gene>
<evidence type="ECO:0000256" key="1">
    <source>
        <dbReference type="SAM" id="SignalP"/>
    </source>
</evidence>
<reference evidence="3" key="1">
    <citation type="submission" date="2019-03" db="EMBL/GenBank/DDBJ databases">
        <title>Long read genome sequence of the mycoparasitic Pythium oligandrum ATCC 38472 isolated from sugarbeet rhizosphere.</title>
        <authorList>
            <person name="Gaulin E."/>
        </authorList>
    </citation>
    <scope>NUCLEOTIDE SEQUENCE</scope>
    <source>
        <strain evidence="3">ATCC 38472_TT</strain>
    </source>
</reference>
<evidence type="ECO:0000259" key="2">
    <source>
        <dbReference type="Pfam" id="PF03443"/>
    </source>
</evidence>
<dbReference type="Pfam" id="PF03443">
    <property type="entry name" value="AA9"/>
    <property type="match status" value="1"/>
</dbReference>
<keyword evidence="4" id="KW-1185">Reference proteome</keyword>
<feature type="signal peptide" evidence="1">
    <location>
        <begin position="1"/>
        <end position="24"/>
    </location>
</feature>
<dbReference type="Gene3D" id="2.70.50.70">
    <property type="match status" value="1"/>
</dbReference>
<organism evidence="3 4">
    <name type="scientific">Pythium oligandrum</name>
    <name type="common">Mycoparasitic fungus</name>
    <dbReference type="NCBI Taxonomy" id="41045"/>
    <lineage>
        <taxon>Eukaryota</taxon>
        <taxon>Sar</taxon>
        <taxon>Stramenopiles</taxon>
        <taxon>Oomycota</taxon>
        <taxon>Peronosporomycetes</taxon>
        <taxon>Pythiales</taxon>
        <taxon>Pythiaceae</taxon>
        <taxon>Pythium</taxon>
    </lineage>
</organism>
<dbReference type="OrthoDB" id="119923at2759"/>